<dbReference type="GO" id="GO:0007156">
    <property type="term" value="P:homophilic cell adhesion via plasma membrane adhesion molecules"/>
    <property type="evidence" value="ECO:0007669"/>
    <property type="project" value="InterPro"/>
</dbReference>
<dbReference type="InterPro" id="IPR015919">
    <property type="entry name" value="Cadherin-like_sf"/>
</dbReference>
<keyword evidence="6" id="KW-1133">Transmembrane helix</keyword>
<dbReference type="EMBL" id="UYSG01000006">
    <property type="protein sequence ID" value="VDL11688.1"/>
    <property type="molecule type" value="Genomic_DNA"/>
</dbReference>
<dbReference type="GO" id="GO:0016477">
    <property type="term" value="P:cell migration"/>
    <property type="evidence" value="ECO:0007669"/>
    <property type="project" value="TreeGrafter"/>
</dbReference>
<dbReference type="InterPro" id="IPR002126">
    <property type="entry name" value="Cadherin-like_dom"/>
</dbReference>
<evidence type="ECO:0000256" key="7">
    <source>
        <dbReference type="SAM" id="SignalP"/>
    </source>
</evidence>
<sequence>MLTILPNPHFLYLTLSFWFVCVSSAKFIELTFHVTEHPEPNKWIGNIIQSISLPKSEIQSMSIESPPQAEWNTLVNIDSYTGDIRTSPESRNTLDREIICPLTSKGERIHECKISFLISINKKILVTLHLIIDDVNDSPPIFFYSGQIIKEFSLSFSEAAAVGKTTANLPIAIDPDLKSPASSVNYYIIGENLPFTLLQTGNTPKLSLSGSLDYEKVPVYTFFLQACENQRVEHMCSSIHVTVNVENVNDHRPIFLNLTYNAVINEDTLVGSTVLIVEAIDADDPPFGNVSYSLVIDKKNAESFPFAVDEQNGRIFLRLPNLQPKKYSFVVEATDDLSTSKRSSALVTIFVADVNDHKPIIELKPFSNSSSTVYATVGGGFVVELQEEVMGKTGLAYLTVTDQDEGLNALCTCHLKDSPFSGAFELTKVNQLSPQMNVYRLVASQPLDAEDSILVRHLIEPVESDRCKGIAGFLALVITCSDSGDKPLNDEATVYVALHGIDEFPTKFLFPDSSGVYRLAVEENTKPGTKLMKLVVSDKDTGKCIQMSTEKNDQFLIESDSGSLVLISPLDYERATSFKIIVTANEKNDYARSKSSATATVIVDIINVNDNKPRLVSLKNIDDKLCQKMISAIGNHVSHVKECFTLDVEEEIEPGFFIKHLEAIDEDTPNLTQGFTFSLVGAYVPIESQKVDRLSVSPLQVTKNGDLIASGRLDRERFNWVDLLISISDGEEKSVSLLHVNLLDINDNIPVWQFPSTTDYHISVSLFAEPDAVISRVQALDADSGILNGGLEYRISPQPKSLPTSGLLQDQLTNSLYGAHLFLINSQTGKLSVKQPLPNQTEVPYRLDLIVADKGKPTLEATAHLLISLVNKPFIEMQDIQLNPIVSSNNLQNDGVEMNHVSAGTSSVDNREYLSTPINMENWIHIIGISAGALTLLFFIAIISFVLCKRMQGGSRSLCQKPVSLIELKPQPRQSWSSNPASPVHEIFLEKPLTDDSQNNQSNTSSIPVPMVEIPSCSIAFTSGADSPLTEMSGTKNVPVIVSLAVLPACTPSPDIQFPPSTEYVVISDGMTVGSPKRDWKVVDESGFMIAER</sequence>
<feature type="signal peptide" evidence="7">
    <location>
        <begin position="1"/>
        <end position="25"/>
    </location>
</feature>
<reference evidence="9 10" key="2">
    <citation type="submission" date="2018-11" db="EMBL/GenBank/DDBJ databases">
        <authorList>
            <consortium name="Pathogen Informatics"/>
        </authorList>
    </citation>
    <scope>NUCLEOTIDE SEQUENCE [LARGE SCALE GENOMIC DNA]</scope>
</reference>
<evidence type="ECO:0000256" key="1">
    <source>
        <dbReference type="ARBA" id="ARBA00004370"/>
    </source>
</evidence>
<accession>A0A0R3S7N8</accession>
<feature type="domain" description="Cadherin" evidence="8">
    <location>
        <begin position="256"/>
        <end position="361"/>
    </location>
</feature>
<keyword evidence="2" id="KW-0677">Repeat</keyword>
<dbReference type="AlphaFoldDB" id="A0A0R3S7N8"/>
<dbReference type="GO" id="GO:0008013">
    <property type="term" value="F:beta-catenin binding"/>
    <property type="evidence" value="ECO:0007669"/>
    <property type="project" value="TreeGrafter"/>
</dbReference>
<evidence type="ECO:0000256" key="6">
    <source>
        <dbReference type="SAM" id="Phobius"/>
    </source>
</evidence>
<dbReference type="OrthoDB" id="6252479at2759"/>
<dbReference type="WBParaSite" id="HDID_0000006901-mRNA-1">
    <property type="protein sequence ID" value="HDID_0000006901-mRNA-1"/>
    <property type="gene ID" value="HDID_0000006901"/>
</dbReference>
<dbReference type="Pfam" id="PF00028">
    <property type="entry name" value="Cadherin"/>
    <property type="match status" value="2"/>
</dbReference>
<dbReference type="Gene3D" id="2.60.40.60">
    <property type="entry name" value="Cadherins"/>
    <property type="match status" value="7"/>
</dbReference>
<evidence type="ECO:0000256" key="3">
    <source>
        <dbReference type="ARBA" id="ARBA00022837"/>
    </source>
</evidence>
<gene>
    <name evidence="9" type="ORF">HDID_LOCUS70</name>
</gene>
<proteinExistence type="predicted"/>
<evidence type="ECO:0000313" key="11">
    <source>
        <dbReference type="WBParaSite" id="HDID_0000006901-mRNA-1"/>
    </source>
</evidence>
<keyword evidence="4 6" id="KW-0472">Membrane</keyword>
<feature type="transmembrane region" description="Helical" evidence="6">
    <location>
        <begin position="923"/>
        <end position="948"/>
    </location>
</feature>
<dbReference type="InterPro" id="IPR020894">
    <property type="entry name" value="Cadherin_CS"/>
</dbReference>
<feature type="chain" id="PRO_5043131101" evidence="7">
    <location>
        <begin position="26"/>
        <end position="1093"/>
    </location>
</feature>
<dbReference type="PANTHER" id="PTHR24027:SF442">
    <property type="entry name" value="PROTOCADHERIN-15 ISOFORM X1"/>
    <property type="match status" value="1"/>
</dbReference>
<dbReference type="GO" id="GO:0016342">
    <property type="term" value="C:catenin complex"/>
    <property type="evidence" value="ECO:0007669"/>
    <property type="project" value="TreeGrafter"/>
</dbReference>
<comment type="subcellular location">
    <subcellularLocation>
        <location evidence="1">Membrane</location>
    </subcellularLocation>
</comment>
<evidence type="ECO:0000313" key="9">
    <source>
        <dbReference type="EMBL" id="VDL11688.1"/>
    </source>
</evidence>
<dbReference type="Proteomes" id="UP000274504">
    <property type="component" value="Unassembled WGS sequence"/>
</dbReference>
<keyword evidence="3 5" id="KW-0106">Calcium</keyword>
<feature type="domain" description="Cadherin" evidence="8">
    <location>
        <begin position="756"/>
        <end position="886"/>
    </location>
</feature>
<evidence type="ECO:0000259" key="8">
    <source>
        <dbReference type="PROSITE" id="PS50268"/>
    </source>
</evidence>
<reference evidence="11" key="1">
    <citation type="submission" date="2017-02" db="UniProtKB">
        <authorList>
            <consortium name="WormBaseParasite"/>
        </authorList>
    </citation>
    <scope>IDENTIFICATION</scope>
</reference>
<dbReference type="GO" id="GO:0045296">
    <property type="term" value="F:cadherin binding"/>
    <property type="evidence" value="ECO:0007669"/>
    <property type="project" value="TreeGrafter"/>
</dbReference>
<feature type="domain" description="Cadherin" evidence="8">
    <location>
        <begin position="640"/>
        <end position="752"/>
    </location>
</feature>
<organism evidence="11">
    <name type="scientific">Hymenolepis diminuta</name>
    <name type="common">Rat tapeworm</name>
    <dbReference type="NCBI Taxonomy" id="6216"/>
    <lineage>
        <taxon>Eukaryota</taxon>
        <taxon>Metazoa</taxon>
        <taxon>Spiralia</taxon>
        <taxon>Lophotrochozoa</taxon>
        <taxon>Platyhelminthes</taxon>
        <taxon>Cestoda</taxon>
        <taxon>Eucestoda</taxon>
        <taxon>Cyclophyllidea</taxon>
        <taxon>Hymenolepididae</taxon>
        <taxon>Hymenolepis</taxon>
    </lineage>
</organism>
<evidence type="ECO:0000256" key="2">
    <source>
        <dbReference type="ARBA" id="ARBA00022737"/>
    </source>
</evidence>
<name>A0A0R3S7N8_HYMDI</name>
<dbReference type="PROSITE" id="PS50268">
    <property type="entry name" value="CADHERIN_2"/>
    <property type="match status" value="5"/>
</dbReference>
<dbReference type="GO" id="GO:0005509">
    <property type="term" value="F:calcium ion binding"/>
    <property type="evidence" value="ECO:0007669"/>
    <property type="project" value="UniProtKB-UniRule"/>
</dbReference>
<dbReference type="SUPFAM" id="SSF49313">
    <property type="entry name" value="Cadherin-like"/>
    <property type="match status" value="6"/>
</dbReference>
<dbReference type="PROSITE" id="PS00232">
    <property type="entry name" value="CADHERIN_1"/>
    <property type="match status" value="2"/>
</dbReference>
<feature type="domain" description="Cadherin" evidence="8">
    <location>
        <begin position="513"/>
        <end position="615"/>
    </location>
</feature>
<evidence type="ECO:0000313" key="10">
    <source>
        <dbReference type="Proteomes" id="UP000274504"/>
    </source>
</evidence>
<dbReference type="PANTHER" id="PTHR24027">
    <property type="entry name" value="CADHERIN-23"/>
    <property type="match status" value="1"/>
</dbReference>
<dbReference type="CDD" id="cd11304">
    <property type="entry name" value="Cadherin_repeat"/>
    <property type="match status" value="6"/>
</dbReference>
<dbReference type="SMART" id="SM00112">
    <property type="entry name" value="CA"/>
    <property type="match status" value="6"/>
</dbReference>
<feature type="domain" description="Cadherin" evidence="8">
    <location>
        <begin position="148"/>
        <end position="255"/>
    </location>
</feature>
<evidence type="ECO:0000256" key="5">
    <source>
        <dbReference type="PROSITE-ProRule" id="PRU00043"/>
    </source>
</evidence>
<protein>
    <submittedName>
        <fullName evidence="11">Protocadherin Fat 4</fullName>
    </submittedName>
</protein>
<keyword evidence="7" id="KW-0732">Signal</keyword>
<dbReference type="InterPro" id="IPR039808">
    <property type="entry name" value="Cadherin"/>
</dbReference>
<dbReference type="STRING" id="6216.A0A0R3S7N8"/>
<dbReference type="PRINTS" id="PR00205">
    <property type="entry name" value="CADHERIN"/>
</dbReference>
<evidence type="ECO:0000256" key="4">
    <source>
        <dbReference type="ARBA" id="ARBA00023136"/>
    </source>
</evidence>
<keyword evidence="6" id="KW-0812">Transmembrane</keyword>